<dbReference type="GO" id="GO:0046872">
    <property type="term" value="F:metal ion binding"/>
    <property type="evidence" value="ECO:0007669"/>
    <property type="project" value="UniProtKB-KW"/>
</dbReference>
<accession>A0A5B9E0B7</accession>
<dbReference type="EMBL" id="CP042807">
    <property type="protein sequence ID" value="QEE25199.1"/>
    <property type="molecule type" value="Genomic_DNA"/>
</dbReference>
<dbReference type="InterPro" id="IPR005502">
    <property type="entry name" value="Ribosyl_crysJ1"/>
</dbReference>
<comment type="similarity">
    <text evidence="1">Belongs to the ADP-ribosylglycohydrolase family.</text>
</comment>
<comment type="cofactor">
    <cofactor evidence="3">
        <name>Mg(2+)</name>
        <dbReference type="ChEBI" id="CHEBI:18420"/>
    </cofactor>
    <text evidence="3">Binds 2 magnesium ions per subunit.</text>
</comment>
<evidence type="ECO:0000256" key="3">
    <source>
        <dbReference type="PIRSR" id="PIRSR605502-1"/>
    </source>
</evidence>
<keyword evidence="2 4" id="KW-0378">Hydrolase</keyword>
<dbReference type="AlphaFoldDB" id="A0A5B9E0B7"/>
<dbReference type="GO" id="GO:0016787">
    <property type="term" value="F:hydrolase activity"/>
    <property type="evidence" value="ECO:0007669"/>
    <property type="project" value="UniProtKB-KW"/>
</dbReference>
<proteinExistence type="inferred from homology"/>
<dbReference type="Gene3D" id="1.10.4080.10">
    <property type="entry name" value="ADP-ribosylation/Crystallin J1"/>
    <property type="match status" value="1"/>
</dbReference>
<evidence type="ECO:0000313" key="4">
    <source>
        <dbReference type="EMBL" id="QEE25199.1"/>
    </source>
</evidence>
<protein>
    <submittedName>
        <fullName evidence="4">ADP-ribosylglycohydrolase family protein</fullName>
    </submittedName>
</protein>
<dbReference type="KEGG" id="rgl:CS053_12370"/>
<dbReference type="Proteomes" id="UP000321807">
    <property type="component" value="Chromosome"/>
</dbReference>
<evidence type="ECO:0000256" key="2">
    <source>
        <dbReference type="ARBA" id="ARBA00022801"/>
    </source>
</evidence>
<dbReference type="InterPro" id="IPR050792">
    <property type="entry name" value="ADP-ribosylglycohydrolase"/>
</dbReference>
<organism evidence="4 5">
    <name type="scientific">Rhodanobacter glycinis</name>
    <dbReference type="NCBI Taxonomy" id="582702"/>
    <lineage>
        <taxon>Bacteria</taxon>
        <taxon>Pseudomonadati</taxon>
        <taxon>Pseudomonadota</taxon>
        <taxon>Gammaproteobacteria</taxon>
        <taxon>Lysobacterales</taxon>
        <taxon>Rhodanobacteraceae</taxon>
        <taxon>Rhodanobacter</taxon>
    </lineage>
</organism>
<evidence type="ECO:0000313" key="5">
    <source>
        <dbReference type="Proteomes" id="UP000321807"/>
    </source>
</evidence>
<name>A0A5B9E0B7_9GAMM</name>
<sequence>MPQTLAPLSRKNRIQGALMGAFIGDALALGPHWYYDLDALRSDYGEWITDYTAPKPGRYHEGLPAGASSQAGFILALTTRSLVERGGYDEADFCVRMDQELFPLLDGTPMAGPGGYTSQSIREAWGKRRAGLPWGQVAGLADNTEAAERVLAIALRHAGDPAQLARHVSANVALTQRDPTVGAMTLAFAAVLGQLANGVALHGDLSGRLMGMVKSGALPFHAVTSGELDVPQGAEAPLKAGQFASPDALLTVSSIARAAHDPCVSIEPASKVGLVYGLPCAVYHQFPAAYYLAARFQGDVEQGVLHAVNAGGQNQARAMLTGALCGAIGGLEAIPARFIAGLQQGEEYLVLAEALAEQVG</sequence>
<keyword evidence="3" id="KW-0460">Magnesium</keyword>
<reference evidence="4 5" key="1">
    <citation type="submission" date="2019-08" db="EMBL/GenBank/DDBJ databases">
        <title>Complete genome sequence of Rhodanobacter glycinis strain T01E-68 isolated from tomato root.</title>
        <authorList>
            <person name="Weon H.-Y."/>
            <person name="Lee S.A."/>
        </authorList>
    </citation>
    <scope>NUCLEOTIDE SEQUENCE [LARGE SCALE GENOMIC DNA]</scope>
    <source>
        <strain evidence="4 5">T01E-68</strain>
    </source>
</reference>
<keyword evidence="3" id="KW-0479">Metal-binding</keyword>
<dbReference type="PANTHER" id="PTHR16222:SF24">
    <property type="entry name" value="ADP-RIBOSYLHYDROLASE ARH3"/>
    <property type="match status" value="1"/>
</dbReference>
<gene>
    <name evidence="4" type="ORF">CS053_12370</name>
</gene>
<evidence type="ECO:0000256" key="1">
    <source>
        <dbReference type="ARBA" id="ARBA00010702"/>
    </source>
</evidence>
<dbReference type="InterPro" id="IPR036705">
    <property type="entry name" value="Ribosyl_crysJ1_sf"/>
</dbReference>
<dbReference type="PANTHER" id="PTHR16222">
    <property type="entry name" value="ADP-RIBOSYLGLYCOHYDROLASE"/>
    <property type="match status" value="1"/>
</dbReference>
<feature type="binding site" evidence="3">
    <location>
        <position position="69"/>
    </location>
    <ligand>
        <name>Mg(2+)</name>
        <dbReference type="ChEBI" id="CHEBI:18420"/>
        <label>1</label>
    </ligand>
</feature>
<dbReference type="SUPFAM" id="SSF101478">
    <property type="entry name" value="ADP-ribosylglycohydrolase"/>
    <property type="match status" value="1"/>
</dbReference>
<dbReference type="Pfam" id="PF03747">
    <property type="entry name" value="ADP_ribosyl_GH"/>
    <property type="match status" value="1"/>
</dbReference>